<sequence>MAVTRKGRLLVAWAKALGVDNDLDAIVELHRLMNQLDDARSVLQKANALLVNAPDPDAARGCVLAMGSLQRAGAQLLTVERRFHKHERGRG</sequence>
<dbReference type="EMBL" id="SHKR01000011">
    <property type="protein sequence ID" value="RZU20051.1"/>
    <property type="molecule type" value="Genomic_DNA"/>
</dbReference>
<evidence type="ECO:0000313" key="1">
    <source>
        <dbReference type="EMBL" id="RZU20051.1"/>
    </source>
</evidence>
<proteinExistence type="predicted"/>
<dbReference type="RefSeq" id="WP_130442371.1">
    <property type="nucleotide sequence ID" value="NZ_SHKR01000011.1"/>
</dbReference>
<evidence type="ECO:0000313" key="2">
    <source>
        <dbReference type="Proteomes" id="UP000292027"/>
    </source>
</evidence>
<organism evidence="1 2">
    <name type="scientific">Kribbella rubisoli</name>
    <dbReference type="NCBI Taxonomy" id="3075929"/>
    <lineage>
        <taxon>Bacteria</taxon>
        <taxon>Bacillati</taxon>
        <taxon>Actinomycetota</taxon>
        <taxon>Actinomycetes</taxon>
        <taxon>Propionibacteriales</taxon>
        <taxon>Kribbellaceae</taxon>
        <taxon>Kribbella</taxon>
    </lineage>
</organism>
<name>A0A4Q7XA86_9ACTN</name>
<keyword evidence="2" id="KW-1185">Reference proteome</keyword>
<dbReference type="Proteomes" id="UP000292027">
    <property type="component" value="Unassembled WGS sequence"/>
</dbReference>
<accession>A0A4Q7XA86</accession>
<comment type="caution">
    <text evidence="1">The sequence shown here is derived from an EMBL/GenBank/DDBJ whole genome shotgun (WGS) entry which is preliminary data.</text>
</comment>
<dbReference type="AlphaFoldDB" id="A0A4Q7XA86"/>
<protein>
    <submittedName>
        <fullName evidence="1">Uncharacterized protein</fullName>
    </submittedName>
</protein>
<reference evidence="1 2" key="1">
    <citation type="journal article" date="2015" name="Stand. Genomic Sci.">
        <title>Genomic Encyclopedia of Bacterial and Archaeal Type Strains, Phase III: the genomes of soil and plant-associated and newly described type strains.</title>
        <authorList>
            <person name="Whitman W.B."/>
            <person name="Woyke T."/>
            <person name="Klenk H.P."/>
            <person name="Zhou Y."/>
            <person name="Lilburn T.G."/>
            <person name="Beck B.J."/>
            <person name="De Vos P."/>
            <person name="Vandamme P."/>
            <person name="Eisen J.A."/>
            <person name="Garrity G."/>
            <person name="Hugenholtz P."/>
            <person name="Kyrpides N.C."/>
        </authorList>
    </citation>
    <scope>NUCLEOTIDE SEQUENCE [LARGE SCALE GENOMIC DNA]</scope>
    <source>
        <strain evidence="1 2">VKM Ac-2540</strain>
    </source>
</reference>
<gene>
    <name evidence="1" type="ORF">EV645_2272</name>
</gene>
<dbReference type="OrthoDB" id="3827900at2"/>